<proteinExistence type="predicted"/>
<keyword evidence="3" id="KW-1185">Reference proteome</keyword>
<accession>D4P7D2</accession>
<dbReference type="InterPro" id="IPR055635">
    <property type="entry name" value="DUF7211"/>
</dbReference>
<organism evidence="2 3">
    <name type="scientific">Rhodococcus phage ReqiPepy6</name>
    <dbReference type="NCBI Taxonomy" id="691965"/>
    <lineage>
        <taxon>Viruses</taxon>
        <taxon>Duplodnaviria</taxon>
        <taxon>Heunggongvirae</taxon>
        <taxon>Uroviricota</taxon>
        <taxon>Caudoviricetes</taxon>
        <taxon>Pepyhexavirus</taxon>
        <taxon>Pepyhexavirus pepy6</taxon>
    </lineage>
</organism>
<dbReference type="Pfam" id="PF23847">
    <property type="entry name" value="DUF7211"/>
    <property type="match status" value="1"/>
</dbReference>
<protein>
    <submittedName>
        <fullName evidence="2">Gp021</fullName>
    </submittedName>
</protein>
<dbReference type="KEGG" id="vg:18565598"/>
<sequence>MDDVDDFLAHYGVKGMKWGQRKNSLPGVSAKTNRDARKDAEEFARAKMFYGTGAGNRRKLIKSTVEAKSKDPAYKSAFDHHLANQDMGKHASKAKSERRRKDVGGGAAKTARGVHRQLTGGFGSVSLASAVLAGAYVGARKTGVDQVIMNAAKQRLGDVKSKQTDKKNVNEWMKKNGFL</sequence>
<gene>
    <name evidence="2" type="ORF">Pepy6gene021</name>
</gene>
<evidence type="ECO:0000256" key="1">
    <source>
        <dbReference type="SAM" id="MobiDB-lite"/>
    </source>
</evidence>
<evidence type="ECO:0000313" key="3">
    <source>
        <dbReference type="Proteomes" id="UP000002347"/>
    </source>
</evidence>
<dbReference type="OrthoDB" id="14342at10239"/>
<feature type="region of interest" description="Disordered" evidence="1">
    <location>
        <begin position="79"/>
        <end position="112"/>
    </location>
</feature>
<name>D4P7D2_9CAUD</name>
<dbReference type="GeneID" id="18565598"/>
<feature type="compositionally biased region" description="Basic and acidic residues" evidence="1">
    <location>
        <begin position="79"/>
        <end position="89"/>
    </location>
</feature>
<dbReference type="EMBL" id="GU580941">
    <property type="protein sequence ID" value="ADD80912.1"/>
    <property type="molecule type" value="Genomic_DNA"/>
</dbReference>
<dbReference type="Proteomes" id="UP000002347">
    <property type="component" value="Segment"/>
</dbReference>
<reference evidence="2 3" key="1">
    <citation type="journal article" date="2011" name="Appl. Environ. Microbiol.">
        <title>Genomic and functional analyses of Rhodococcus equi phages ReqiPepy6, ReqiPoco6, ReqiPine5, and ReqiDocB7.</title>
        <authorList>
            <person name="Summer E.J."/>
            <person name="Liu M."/>
            <person name="Gill J.J."/>
            <person name="Grant M."/>
            <person name="Chan-Cortes T.N."/>
            <person name="Ferguson L."/>
            <person name="Janes C."/>
            <person name="Lange K."/>
            <person name="Bertoli M."/>
            <person name="Moore C."/>
            <person name="Orchard R.C."/>
            <person name="Cohen N."/>
            <person name="Young R."/>
        </authorList>
    </citation>
    <scope>NUCLEOTIDE SEQUENCE [LARGE SCALE GENOMIC DNA]</scope>
</reference>
<dbReference type="RefSeq" id="YP_009017635.1">
    <property type="nucleotide sequence ID" value="NC_023735.1"/>
</dbReference>
<evidence type="ECO:0000313" key="2">
    <source>
        <dbReference type="EMBL" id="ADD80912.1"/>
    </source>
</evidence>